<dbReference type="AlphaFoldDB" id="A0A0U1Q3A3"/>
<dbReference type="Proteomes" id="UP000050580">
    <property type="component" value="Unassembled WGS sequence"/>
</dbReference>
<keyword evidence="2" id="KW-1185">Reference proteome</keyword>
<accession>A0A0U1Q3A3</accession>
<evidence type="ECO:0000313" key="1">
    <source>
        <dbReference type="EMBL" id="KKW69231.1"/>
    </source>
</evidence>
<comment type="caution">
    <text evidence="1">The sequence shown here is derived from an EMBL/GenBank/DDBJ whole genome shotgun (WGS) entry which is preliminary data.</text>
</comment>
<name>A0A0U1Q3A3_9BURK</name>
<dbReference type="EMBL" id="LBNQ01000009">
    <property type="protein sequence ID" value="KKW69231.1"/>
    <property type="molecule type" value="Genomic_DNA"/>
</dbReference>
<sequence>MNNEITIVTAFFDIRRGGWGSFGRSGDRYISYFKHWARIKNNLVVYVDACYAEEVKAIRSAFGLLDRTIVVPVDEVEQCDRDILLRIETAMRSRHAWVFRRWLDNPESWSVKYNYIMLMKYYFINEAVKKGLASGTIAWMDFGFNHGGEVFPVAEEFDFEWNYPFSPKIHAFLNRSVDELPIFEIVRNMNVYIKGNLLVADAGSWSELWHLCRSAMVSLTACGFADDDQTLLLMAYRERPDLFELHESAQWGDALKNFGGGHLTMNDVSPEAPESRGKRWRRILREKYIDWQLYKRKGSAIYEQYKR</sequence>
<evidence type="ECO:0000313" key="2">
    <source>
        <dbReference type="Proteomes" id="UP000050580"/>
    </source>
</evidence>
<dbReference type="Pfam" id="PF09612">
    <property type="entry name" value="HtrL_YibB"/>
    <property type="match status" value="1"/>
</dbReference>
<organism evidence="1 2">
    <name type="scientific">Lampropedia cohaerens</name>
    <dbReference type="NCBI Taxonomy" id="1610491"/>
    <lineage>
        <taxon>Bacteria</taxon>
        <taxon>Pseudomonadati</taxon>
        <taxon>Pseudomonadota</taxon>
        <taxon>Betaproteobacteria</taxon>
        <taxon>Burkholderiales</taxon>
        <taxon>Comamonadaceae</taxon>
        <taxon>Lampropedia</taxon>
    </lineage>
</organism>
<proteinExistence type="predicted"/>
<reference evidence="1 2" key="1">
    <citation type="submission" date="2015-05" db="EMBL/GenBank/DDBJ databases">
        <title>Draft genome sequence of Lampropedia sp. CT6, isolated from the microbial mat of a hot water spring, located at Manikaran, India.</title>
        <authorList>
            <person name="Tripathi C."/>
            <person name="Rani P."/>
            <person name="Mahato N.K."/>
            <person name="Lal R."/>
        </authorList>
    </citation>
    <scope>NUCLEOTIDE SEQUENCE [LARGE SCALE GENOMIC DNA]</scope>
    <source>
        <strain evidence="1 2">CT6</strain>
    </source>
</reference>
<dbReference type="STRING" id="1610491.AAV94_01960"/>
<gene>
    <name evidence="1" type="ORF">AAV94_01960</name>
</gene>
<protein>
    <submittedName>
        <fullName evidence="1">Uncharacterized protein</fullName>
    </submittedName>
</protein>
<dbReference type="InterPro" id="IPR011735">
    <property type="entry name" value="WlaTC/HtrL_glycosyltransf"/>
</dbReference>